<evidence type="ECO:0000313" key="1">
    <source>
        <dbReference type="EMBL" id="GBN18617.1"/>
    </source>
</evidence>
<gene>
    <name evidence="1" type="ORF">AVEN_34853_1</name>
</gene>
<proteinExistence type="predicted"/>
<dbReference type="Proteomes" id="UP000499080">
    <property type="component" value="Unassembled WGS sequence"/>
</dbReference>
<dbReference type="EMBL" id="BGPR01006396">
    <property type="protein sequence ID" value="GBN18617.1"/>
    <property type="molecule type" value="Genomic_DNA"/>
</dbReference>
<sequence length="99" mass="11187">MESDSEVSDIISTNTKRKQDIADSDIFQTVSNDTILYKIILLKSRCFCHKIANDVLYTSAGNYHRSENDVHGMSTEIVCRSTVSDRTASRIVIDIQPIF</sequence>
<accession>A0A4Y2LYW4</accession>
<keyword evidence="2" id="KW-1185">Reference proteome</keyword>
<name>A0A4Y2LYW4_ARAVE</name>
<reference evidence="1 2" key="1">
    <citation type="journal article" date="2019" name="Sci. Rep.">
        <title>Orb-weaving spider Araneus ventricosus genome elucidates the spidroin gene catalogue.</title>
        <authorList>
            <person name="Kono N."/>
            <person name="Nakamura H."/>
            <person name="Ohtoshi R."/>
            <person name="Moran D.A.P."/>
            <person name="Shinohara A."/>
            <person name="Yoshida Y."/>
            <person name="Fujiwara M."/>
            <person name="Mori M."/>
            <person name="Tomita M."/>
            <person name="Arakawa K."/>
        </authorList>
    </citation>
    <scope>NUCLEOTIDE SEQUENCE [LARGE SCALE GENOMIC DNA]</scope>
</reference>
<dbReference type="AlphaFoldDB" id="A0A4Y2LYW4"/>
<evidence type="ECO:0000313" key="2">
    <source>
        <dbReference type="Proteomes" id="UP000499080"/>
    </source>
</evidence>
<protein>
    <submittedName>
        <fullName evidence="1">Uncharacterized protein</fullName>
    </submittedName>
</protein>
<comment type="caution">
    <text evidence="1">The sequence shown here is derived from an EMBL/GenBank/DDBJ whole genome shotgun (WGS) entry which is preliminary data.</text>
</comment>
<organism evidence="1 2">
    <name type="scientific">Araneus ventricosus</name>
    <name type="common">Orbweaver spider</name>
    <name type="synonym">Epeira ventricosa</name>
    <dbReference type="NCBI Taxonomy" id="182803"/>
    <lineage>
        <taxon>Eukaryota</taxon>
        <taxon>Metazoa</taxon>
        <taxon>Ecdysozoa</taxon>
        <taxon>Arthropoda</taxon>
        <taxon>Chelicerata</taxon>
        <taxon>Arachnida</taxon>
        <taxon>Araneae</taxon>
        <taxon>Araneomorphae</taxon>
        <taxon>Entelegynae</taxon>
        <taxon>Araneoidea</taxon>
        <taxon>Araneidae</taxon>
        <taxon>Araneus</taxon>
    </lineage>
</organism>